<dbReference type="GO" id="GO:0006508">
    <property type="term" value="P:proteolysis"/>
    <property type="evidence" value="ECO:0007669"/>
    <property type="project" value="UniProtKB-KW"/>
</dbReference>
<accession>A0A8J4XBY8</accession>
<protein>
    <submittedName>
        <fullName evidence="1">Lon protease 2, peroxisomal</fullName>
    </submittedName>
</protein>
<dbReference type="Proteomes" id="UP000727407">
    <property type="component" value="Unassembled WGS sequence"/>
</dbReference>
<keyword evidence="1" id="KW-0378">Hydrolase</keyword>
<comment type="caution">
    <text evidence="1">The sequence shown here is derived from an EMBL/GenBank/DDBJ whole genome shotgun (WGS) entry which is preliminary data.</text>
</comment>
<evidence type="ECO:0000313" key="1">
    <source>
        <dbReference type="EMBL" id="KAF5893340.1"/>
    </source>
</evidence>
<sequence>MPGGLCHVSYPHHAAPFSTAALVPRCAAANPSFMGWLPGLSLRALKGDKRVNPVELIVMDCS</sequence>
<organism evidence="1 2">
    <name type="scientific">Clarias magur</name>
    <name type="common">Asian catfish</name>
    <name type="synonym">Macropteronotus magur</name>
    <dbReference type="NCBI Taxonomy" id="1594786"/>
    <lineage>
        <taxon>Eukaryota</taxon>
        <taxon>Metazoa</taxon>
        <taxon>Chordata</taxon>
        <taxon>Craniata</taxon>
        <taxon>Vertebrata</taxon>
        <taxon>Euteleostomi</taxon>
        <taxon>Actinopterygii</taxon>
        <taxon>Neopterygii</taxon>
        <taxon>Teleostei</taxon>
        <taxon>Ostariophysi</taxon>
        <taxon>Siluriformes</taxon>
        <taxon>Clariidae</taxon>
        <taxon>Clarias</taxon>
    </lineage>
</organism>
<evidence type="ECO:0000313" key="2">
    <source>
        <dbReference type="Proteomes" id="UP000727407"/>
    </source>
</evidence>
<name>A0A8J4XBY8_CLAMG</name>
<proteinExistence type="predicted"/>
<dbReference type="AlphaFoldDB" id="A0A8J4XBY8"/>
<dbReference type="GO" id="GO:0008233">
    <property type="term" value="F:peptidase activity"/>
    <property type="evidence" value="ECO:0007669"/>
    <property type="project" value="UniProtKB-KW"/>
</dbReference>
<keyword evidence="1" id="KW-0645">Protease</keyword>
<keyword evidence="2" id="KW-1185">Reference proteome</keyword>
<reference evidence="1" key="1">
    <citation type="submission" date="2020-07" db="EMBL/GenBank/DDBJ databases">
        <title>Clarias magur genome sequencing, assembly and annotation.</title>
        <authorList>
            <person name="Kushwaha B."/>
            <person name="Kumar R."/>
            <person name="Das P."/>
            <person name="Joshi C.G."/>
            <person name="Kumar D."/>
            <person name="Nagpure N.S."/>
            <person name="Pandey M."/>
            <person name="Agarwal S."/>
            <person name="Srivastava S."/>
            <person name="Singh M."/>
            <person name="Sahoo L."/>
            <person name="Jayasankar P."/>
            <person name="Meher P.K."/>
            <person name="Koringa P.G."/>
            <person name="Iquebal M.A."/>
            <person name="Das S.P."/>
            <person name="Bit A."/>
            <person name="Patnaik S."/>
            <person name="Patel N."/>
            <person name="Shah T.M."/>
            <person name="Hinsu A."/>
            <person name="Jena J.K."/>
        </authorList>
    </citation>
    <scope>NUCLEOTIDE SEQUENCE</scope>
    <source>
        <strain evidence="1">CIFAMagur01</strain>
        <tissue evidence="1">Testis</tissue>
    </source>
</reference>
<gene>
    <name evidence="1" type="primary">lonp2</name>
    <name evidence="1" type="ORF">DAT39_016926</name>
</gene>
<dbReference type="EMBL" id="QNUK01000439">
    <property type="protein sequence ID" value="KAF5893340.1"/>
    <property type="molecule type" value="Genomic_DNA"/>
</dbReference>